<feature type="transmembrane region" description="Helical" evidence="2">
    <location>
        <begin position="55"/>
        <end position="78"/>
    </location>
</feature>
<reference evidence="4" key="1">
    <citation type="journal article" date="2020" name="Stud. Mycol.">
        <title>101 Dothideomycetes genomes: a test case for predicting lifestyles and emergence of pathogens.</title>
        <authorList>
            <person name="Haridas S."/>
            <person name="Albert R."/>
            <person name="Binder M."/>
            <person name="Bloem J."/>
            <person name="Labutti K."/>
            <person name="Salamov A."/>
            <person name="Andreopoulos B."/>
            <person name="Baker S."/>
            <person name="Barry K."/>
            <person name="Bills G."/>
            <person name="Bluhm B."/>
            <person name="Cannon C."/>
            <person name="Castanera R."/>
            <person name="Culley D."/>
            <person name="Daum C."/>
            <person name="Ezra D."/>
            <person name="Gonzalez J."/>
            <person name="Henrissat B."/>
            <person name="Kuo A."/>
            <person name="Liang C."/>
            <person name="Lipzen A."/>
            <person name="Lutzoni F."/>
            <person name="Magnuson J."/>
            <person name="Mondo S."/>
            <person name="Nolan M."/>
            <person name="Ohm R."/>
            <person name="Pangilinan J."/>
            <person name="Park H.-J."/>
            <person name="Ramirez L."/>
            <person name="Alfaro M."/>
            <person name="Sun H."/>
            <person name="Tritt A."/>
            <person name="Yoshinaga Y."/>
            <person name="Zwiers L.-H."/>
            <person name="Turgeon B."/>
            <person name="Goodwin S."/>
            <person name="Spatafora J."/>
            <person name="Crous P."/>
            <person name="Grigoriev I."/>
        </authorList>
    </citation>
    <scope>NUCLEOTIDE SEQUENCE</scope>
    <source>
        <strain evidence="4">CBS 161.51</strain>
    </source>
</reference>
<organism evidence="4 5">
    <name type="scientific">Clathrospora elynae</name>
    <dbReference type="NCBI Taxonomy" id="706981"/>
    <lineage>
        <taxon>Eukaryota</taxon>
        <taxon>Fungi</taxon>
        <taxon>Dikarya</taxon>
        <taxon>Ascomycota</taxon>
        <taxon>Pezizomycotina</taxon>
        <taxon>Dothideomycetes</taxon>
        <taxon>Pleosporomycetidae</taxon>
        <taxon>Pleosporales</taxon>
        <taxon>Diademaceae</taxon>
        <taxon>Clathrospora</taxon>
    </lineage>
</organism>
<feature type="compositionally biased region" description="Basic and acidic residues" evidence="1">
    <location>
        <begin position="178"/>
        <end position="197"/>
    </location>
</feature>
<dbReference type="AlphaFoldDB" id="A0A6A5SZM1"/>
<evidence type="ECO:0000256" key="3">
    <source>
        <dbReference type="SAM" id="SignalP"/>
    </source>
</evidence>
<proteinExistence type="predicted"/>
<keyword evidence="2" id="KW-0812">Transmembrane</keyword>
<dbReference type="EMBL" id="ML976014">
    <property type="protein sequence ID" value="KAF1944849.1"/>
    <property type="molecule type" value="Genomic_DNA"/>
</dbReference>
<name>A0A6A5SZM1_9PLEO</name>
<dbReference type="OrthoDB" id="4524805at2759"/>
<keyword evidence="2" id="KW-1133">Transmembrane helix</keyword>
<dbReference type="Proteomes" id="UP000800038">
    <property type="component" value="Unassembled WGS sequence"/>
</dbReference>
<keyword evidence="5" id="KW-1185">Reference proteome</keyword>
<evidence type="ECO:0000313" key="4">
    <source>
        <dbReference type="EMBL" id="KAF1944849.1"/>
    </source>
</evidence>
<feature type="region of interest" description="Disordered" evidence="1">
    <location>
        <begin position="178"/>
        <end position="360"/>
    </location>
</feature>
<gene>
    <name evidence="4" type="ORF">EJ02DRAFT_79930</name>
</gene>
<feature type="chain" id="PRO_5025507246" evidence="3">
    <location>
        <begin position="23"/>
        <end position="438"/>
    </location>
</feature>
<accession>A0A6A5SZM1</accession>
<feature type="signal peptide" evidence="3">
    <location>
        <begin position="1"/>
        <end position="22"/>
    </location>
</feature>
<keyword evidence="3" id="KW-0732">Signal</keyword>
<evidence type="ECO:0000313" key="5">
    <source>
        <dbReference type="Proteomes" id="UP000800038"/>
    </source>
</evidence>
<protein>
    <submittedName>
        <fullName evidence="4">Uncharacterized protein</fullName>
    </submittedName>
</protein>
<evidence type="ECO:0000256" key="2">
    <source>
        <dbReference type="SAM" id="Phobius"/>
    </source>
</evidence>
<feature type="region of interest" description="Disordered" evidence="1">
    <location>
        <begin position="418"/>
        <end position="438"/>
    </location>
</feature>
<keyword evidence="2" id="KW-0472">Membrane</keyword>
<sequence>MLGRALPPALFSLLLVATRVSAAPYDFKDNYRDPAPAPEDGSPASYHAVRDRNRLPYEICGVVGGYVLAVLIWGVLLLTIGRRMRRKAFDPPKQLELELQDKPTRPAIKTPGLASPPLSARSWLRKFRKNDSAVGSPQSPVIQSPTSFDQRVVDAHRDQAQADMERLYAAVMDHDAQKHYSKTSVEDPELRQTERRGPSAISIARSQDNTDIPISPMKAIYPPGYQTGPATAPPPRSDRLRDQQQPPPSPHSILSKRSQMSTGTTGTTGSKNARFNLKNLRISGPIQKYPGGADSDDEARTPLSPRFYTPVAPPSPPTQTNSPTSPYDPKEELDKVQPLPRPAPQRPNQHSLPLRSFATPLASPGIQTTVLDRRVEKLAVGTPKTGVPFTPYSPYMPFTPITPVTPHLTTKRERKMEGRRRKVGELVQSPKEIFGDSY</sequence>
<evidence type="ECO:0000256" key="1">
    <source>
        <dbReference type="SAM" id="MobiDB-lite"/>
    </source>
</evidence>